<reference evidence="1" key="1">
    <citation type="submission" date="2021-02" db="EMBL/GenBank/DDBJ databases">
        <authorList>
            <person name="Dougan E. K."/>
            <person name="Rhodes N."/>
            <person name="Thang M."/>
            <person name="Chan C."/>
        </authorList>
    </citation>
    <scope>NUCLEOTIDE SEQUENCE</scope>
</reference>
<name>A0A813FG50_POLGL</name>
<evidence type="ECO:0000313" key="2">
    <source>
        <dbReference type="Proteomes" id="UP000654075"/>
    </source>
</evidence>
<keyword evidence="2" id="KW-1185">Reference proteome</keyword>
<comment type="caution">
    <text evidence="1">The sequence shown here is derived from an EMBL/GenBank/DDBJ whole genome shotgun (WGS) entry which is preliminary data.</text>
</comment>
<gene>
    <name evidence="1" type="ORF">PGLA1383_LOCUS27328</name>
</gene>
<dbReference type="Proteomes" id="UP000654075">
    <property type="component" value="Unassembled WGS sequence"/>
</dbReference>
<dbReference type="InterPro" id="IPR029063">
    <property type="entry name" value="SAM-dependent_MTases_sf"/>
</dbReference>
<dbReference type="InterPro" id="IPR019410">
    <property type="entry name" value="Methyltransf_16"/>
</dbReference>
<accession>A0A813FG50</accession>
<dbReference type="Gene3D" id="3.40.50.150">
    <property type="entry name" value="Vaccinia Virus protein VP39"/>
    <property type="match status" value="1"/>
</dbReference>
<protein>
    <recommendedName>
        <fullName evidence="3">Calmodulin-lysine N-methyltransferase</fullName>
    </recommendedName>
</protein>
<dbReference type="AlphaFoldDB" id="A0A813FG50"/>
<evidence type="ECO:0000313" key="1">
    <source>
        <dbReference type="EMBL" id="CAE8609501.1"/>
    </source>
</evidence>
<sequence>MEEGSGSIGPELPEDHEAWLRKTPEHVQVAGRQLLLPRLEGLSEEAAEDVQGTGRSLWDTAPLMASYLERQCSNSELFRAVLQPASKQARCVELGSGLGLVGMAAAVLWPHLDVLLTDLQELLPTMKASLAANNLSNARAAAYAWGQRSSPEPADLVLASDVLWREDQVSCLLGALEAVTKPGGLALIGFQRRVPRIEEQQQHQQHSYC</sequence>
<dbReference type="PANTHER" id="PTHR14614">
    <property type="entry name" value="HEPATOCELLULAR CARCINOMA-ASSOCIATED ANTIGEN"/>
    <property type="match status" value="1"/>
</dbReference>
<dbReference type="EMBL" id="CAJNNV010024334">
    <property type="protein sequence ID" value="CAE8609501.1"/>
    <property type="molecule type" value="Genomic_DNA"/>
</dbReference>
<dbReference type="Pfam" id="PF10294">
    <property type="entry name" value="Methyltransf_16"/>
    <property type="match status" value="1"/>
</dbReference>
<evidence type="ECO:0008006" key="3">
    <source>
        <dbReference type="Google" id="ProtNLM"/>
    </source>
</evidence>
<proteinExistence type="predicted"/>
<dbReference type="SUPFAM" id="SSF53335">
    <property type="entry name" value="S-adenosyl-L-methionine-dependent methyltransferases"/>
    <property type="match status" value="1"/>
</dbReference>
<organism evidence="1 2">
    <name type="scientific">Polarella glacialis</name>
    <name type="common">Dinoflagellate</name>
    <dbReference type="NCBI Taxonomy" id="89957"/>
    <lineage>
        <taxon>Eukaryota</taxon>
        <taxon>Sar</taxon>
        <taxon>Alveolata</taxon>
        <taxon>Dinophyceae</taxon>
        <taxon>Suessiales</taxon>
        <taxon>Suessiaceae</taxon>
        <taxon>Polarella</taxon>
    </lineage>
</organism>
<dbReference type="OrthoDB" id="413520at2759"/>